<protein>
    <recommendedName>
        <fullName evidence="6">BART domain-containing protein</fullName>
    </recommendedName>
</protein>
<evidence type="ECO:0000259" key="6">
    <source>
        <dbReference type="Pfam" id="PF11527"/>
    </source>
</evidence>
<dbReference type="InterPro" id="IPR023379">
    <property type="entry name" value="BART_dom"/>
</dbReference>
<evidence type="ECO:0000256" key="1">
    <source>
        <dbReference type="ARBA" id="ARBA00004138"/>
    </source>
</evidence>
<dbReference type="AlphaFoldDB" id="A0AAD7UN48"/>
<dbReference type="Pfam" id="PF11527">
    <property type="entry name" value="ARL2_Bind_BART"/>
    <property type="match status" value="1"/>
</dbReference>
<sequence length="156" mass="18253">MDGFEELIKKIRRSMMKASKDDEEKKAKEVEPRAAYWQGAGGMKEWMDDNCDLFLGSTKTGEQRPEFFELYKEFETRVGSALEAFVEREFQQESERRDKLRELYDEIRRGLDDNQPSLDAAISMLLAAADYHKFCSIMRQRASDIRRAPPKLEAKQ</sequence>
<keyword evidence="4" id="KW-0969">Cilium</keyword>
<dbReference type="GO" id="GO:0005737">
    <property type="term" value="C:cytoplasm"/>
    <property type="evidence" value="ECO:0007669"/>
    <property type="project" value="UniProtKB-SubCell"/>
</dbReference>
<comment type="caution">
    <text evidence="7">The sequence shown here is derived from an EMBL/GenBank/DDBJ whole genome shotgun (WGS) entry which is preliminary data.</text>
</comment>
<keyword evidence="5" id="KW-0966">Cell projection</keyword>
<organism evidence="7 8">
    <name type="scientific">Chrysophaeum taylorii</name>
    <dbReference type="NCBI Taxonomy" id="2483200"/>
    <lineage>
        <taxon>Eukaryota</taxon>
        <taxon>Sar</taxon>
        <taxon>Stramenopiles</taxon>
        <taxon>Ochrophyta</taxon>
        <taxon>Pelagophyceae</taxon>
        <taxon>Pelagomonadales</taxon>
        <taxon>Pelagomonadaceae</taxon>
        <taxon>Chrysophaeum</taxon>
    </lineage>
</organism>
<gene>
    <name evidence="7" type="ORF">CTAYLR_002076</name>
</gene>
<feature type="domain" description="BART" evidence="6">
    <location>
        <begin position="43"/>
        <end position="144"/>
    </location>
</feature>
<dbReference type="EMBL" id="JAQMWT010000040">
    <property type="protein sequence ID" value="KAJ8612880.1"/>
    <property type="molecule type" value="Genomic_DNA"/>
</dbReference>
<evidence type="ECO:0000313" key="7">
    <source>
        <dbReference type="EMBL" id="KAJ8612880.1"/>
    </source>
</evidence>
<dbReference type="Proteomes" id="UP001230188">
    <property type="component" value="Unassembled WGS sequence"/>
</dbReference>
<accession>A0AAD7UN48</accession>
<evidence type="ECO:0000256" key="2">
    <source>
        <dbReference type="ARBA" id="ARBA00004496"/>
    </source>
</evidence>
<evidence type="ECO:0000313" key="8">
    <source>
        <dbReference type="Proteomes" id="UP001230188"/>
    </source>
</evidence>
<evidence type="ECO:0000256" key="3">
    <source>
        <dbReference type="ARBA" id="ARBA00022490"/>
    </source>
</evidence>
<keyword evidence="3" id="KW-0963">Cytoplasm</keyword>
<dbReference type="Gene3D" id="1.20.1520.10">
    <property type="entry name" value="ADP-ribosylation factor-like 2-binding protein, domain"/>
    <property type="match status" value="1"/>
</dbReference>
<reference evidence="7" key="1">
    <citation type="submission" date="2023-01" db="EMBL/GenBank/DDBJ databases">
        <title>Metagenome sequencing of chrysophaentin producing Chrysophaeum taylorii.</title>
        <authorList>
            <person name="Davison J."/>
            <person name="Bewley C."/>
        </authorList>
    </citation>
    <scope>NUCLEOTIDE SEQUENCE</scope>
    <source>
        <strain evidence="7">NIES-1699</strain>
    </source>
</reference>
<keyword evidence="8" id="KW-1185">Reference proteome</keyword>
<dbReference type="GO" id="GO:0005929">
    <property type="term" value="C:cilium"/>
    <property type="evidence" value="ECO:0007669"/>
    <property type="project" value="UniProtKB-SubCell"/>
</dbReference>
<comment type="subcellular location">
    <subcellularLocation>
        <location evidence="1">Cell projection</location>
        <location evidence="1">Cilium</location>
    </subcellularLocation>
    <subcellularLocation>
        <location evidence="2">Cytoplasm</location>
    </subcellularLocation>
</comment>
<proteinExistence type="predicted"/>
<name>A0AAD7UN48_9STRA</name>
<evidence type="ECO:0000256" key="5">
    <source>
        <dbReference type="ARBA" id="ARBA00023273"/>
    </source>
</evidence>
<dbReference type="InterPro" id="IPR042541">
    <property type="entry name" value="BART_sf"/>
</dbReference>
<evidence type="ECO:0000256" key="4">
    <source>
        <dbReference type="ARBA" id="ARBA00023069"/>
    </source>
</evidence>